<sequence length="35" mass="4296">MYNYETQHYKLLFKELVCPCLWIFLLIPLSVSYKV</sequence>
<dbReference type="EMBL" id="AE017125">
    <property type="protein sequence ID" value="AAP77584.1"/>
    <property type="molecule type" value="Genomic_DNA"/>
</dbReference>
<proteinExistence type="predicted"/>
<reference evidence="2 3" key="1">
    <citation type="journal article" date="2003" name="Proc. Natl. Acad. Sci. U.S.A.">
        <title>The complete genome sequence of the carcinogenic bacterium Helicobacter hepaticus.</title>
        <authorList>
            <person name="Suerbaum S."/>
            <person name="Josenhans C."/>
            <person name="Sterzenbach T."/>
            <person name="Drescher B."/>
            <person name="Brandt P."/>
            <person name="Bell M."/>
            <person name="Droege M."/>
            <person name="Fartmann B."/>
            <person name="Fischer H.-P."/>
            <person name="Ge Z."/>
            <person name="Hoerster A."/>
            <person name="Holland R."/>
            <person name="Klein K."/>
            <person name="Koenig J."/>
            <person name="Macko L."/>
            <person name="Mendz G.L."/>
            <person name="Nyakatura G."/>
            <person name="Schauer D.B."/>
            <person name="Shen Z."/>
            <person name="Weber J."/>
            <person name="Frosch M."/>
            <person name="Fox J.G."/>
        </authorList>
    </citation>
    <scope>NUCLEOTIDE SEQUENCE [LARGE SCALE GENOMIC DNA]</scope>
    <source>
        <strain evidence="3">ATCC 51449 / 3B1</strain>
    </source>
</reference>
<evidence type="ECO:0000313" key="2">
    <source>
        <dbReference type="EMBL" id="AAP77584.1"/>
    </source>
</evidence>
<feature type="transmembrane region" description="Helical" evidence="1">
    <location>
        <begin position="12"/>
        <end position="33"/>
    </location>
</feature>
<evidence type="ECO:0000256" key="1">
    <source>
        <dbReference type="SAM" id="Phobius"/>
    </source>
</evidence>
<dbReference type="Proteomes" id="UP000002495">
    <property type="component" value="Chromosome"/>
</dbReference>
<evidence type="ECO:0000313" key="3">
    <source>
        <dbReference type="Proteomes" id="UP000002495"/>
    </source>
</evidence>
<accession>Q7VHI0</accession>
<keyword evidence="1" id="KW-1133">Transmembrane helix</keyword>
<name>Q7VHI0_HELHP</name>
<keyword evidence="3" id="KW-1185">Reference proteome</keyword>
<keyword evidence="1" id="KW-0472">Membrane</keyword>
<dbReference type="KEGG" id="hhe:HH_0987"/>
<dbReference type="HOGENOM" id="CLU_3365326_0_0_7"/>
<dbReference type="STRING" id="235279.HH_0987"/>
<keyword evidence="1" id="KW-0812">Transmembrane</keyword>
<dbReference type="AlphaFoldDB" id="Q7VHI0"/>
<organism evidence="2 3">
    <name type="scientific">Helicobacter hepaticus (strain ATCC 51449 / 3B1)</name>
    <dbReference type="NCBI Taxonomy" id="235279"/>
    <lineage>
        <taxon>Bacteria</taxon>
        <taxon>Pseudomonadati</taxon>
        <taxon>Campylobacterota</taxon>
        <taxon>Epsilonproteobacteria</taxon>
        <taxon>Campylobacterales</taxon>
        <taxon>Helicobacteraceae</taxon>
        <taxon>Helicobacter</taxon>
    </lineage>
</organism>
<protein>
    <submittedName>
        <fullName evidence="2">Uncharacterized protein</fullName>
    </submittedName>
</protein>
<gene>
    <name evidence="2" type="ordered locus">HH_0987</name>
</gene>